<evidence type="ECO:0000313" key="5">
    <source>
        <dbReference type="Proteomes" id="UP000285624"/>
    </source>
</evidence>
<dbReference type="EMBL" id="JPWV03000025">
    <property type="protein sequence ID" value="KAG2529767.1"/>
    <property type="molecule type" value="Genomic_DNA"/>
</dbReference>
<organism evidence="4 5">
    <name type="scientific">Phytophthora kernoviae</name>
    <dbReference type="NCBI Taxonomy" id="325452"/>
    <lineage>
        <taxon>Eukaryota</taxon>
        <taxon>Sar</taxon>
        <taxon>Stramenopiles</taxon>
        <taxon>Oomycota</taxon>
        <taxon>Peronosporomycetes</taxon>
        <taxon>Peronosporales</taxon>
        <taxon>Peronosporaceae</taxon>
        <taxon>Phytophthora</taxon>
    </lineage>
</organism>
<dbReference type="EMBL" id="JPWU03000024">
    <property type="protein sequence ID" value="KAG2530992.1"/>
    <property type="molecule type" value="Genomic_DNA"/>
</dbReference>
<dbReference type="EMBL" id="MBDN02000038">
    <property type="protein sequence ID" value="RLN83223.1"/>
    <property type="molecule type" value="Genomic_DNA"/>
</dbReference>
<reference evidence="1" key="3">
    <citation type="submission" date="2020-06" db="EMBL/GenBank/DDBJ databases">
        <authorList>
            <person name="Studholme D.J."/>
        </authorList>
    </citation>
    <scope>NUCLEOTIDE SEQUENCE</scope>
    <source>
        <strain evidence="1">NZFS 2646</strain>
        <strain evidence="2">NZFS 3630</strain>
    </source>
</reference>
<proteinExistence type="predicted"/>
<protein>
    <recommendedName>
        <fullName evidence="7">RRM domain-containing protein</fullName>
    </recommendedName>
</protein>
<gene>
    <name evidence="3" type="ORF">BBI17_002159</name>
    <name evidence="4" type="ORF">BBO99_00002307</name>
    <name evidence="1" type="ORF">JM16_001939</name>
    <name evidence="2" type="ORF">JM18_001928</name>
</gene>
<evidence type="ECO:0000313" key="3">
    <source>
        <dbReference type="EMBL" id="RLN06788.1"/>
    </source>
</evidence>
<evidence type="ECO:0000313" key="1">
    <source>
        <dbReference type="EMBL" id="KAG2529767.1"/>
    </source>
</evidence>
<reference evidence="5 6" key="2">
    <citation type="submission" date="2018-07" db="EMBL/GenBank/DDBJ databases">
        <title>Genome sequencing of oomycete isolates from Chile give support for New Zealand origin for Phytophthora kernoviae and make available the first Nothophytophthora sp. genome.</title>
        <authorList>
            <person name="Studholme D.J."/>
            <person name="Sanfuentes E."/>
            <person name="Panda P."/>
            <person name="Hill R."/>
            <person name="Sambles C."/>
            <person name="Grant M."/>
            <person name="Williams N.M."/>
            <person name="Mcdougal R.L."/>
        </authorList>
    </citation>
    <scope>NUCLEOTIDE SEQUENCE [LARGE SCALE GENOMIC DNA]</scope>
    <source>
        <strain evidence="3">Chile2</strain>
        <strain evidence="4">Chile4</strain>
    </source>
</reference>
<dbReference type="STRING" id="325452.A0A3R7K232"/>
<keyword evidence="5" id="KW-1185">Reference proteome</keyword>
<comment type="caution">
    <text evidence="4">The sequence shown here is derived from an EMBL/GenBank/DDBJ whole genome shotgun (WGS) entry which is preliminary data.</text>
</comment>
<dbReference type="Proteomes" id="UP000285883">
    <property type="component" value="Unassembled WGS sequence"/>
</dbReference>
<evidence type="ECO:0008006" key="7">
    <source>
        <dbReference type="Google" id="ProtNLM"/>
    </source>
</evidence>
<dbReference type="Proteomes" id="UP000285624">
    <property type="component" value="Unassembled WGS sequence"/>
</dbReference>
<dbReference type="EMBL" id="MAYM02001921">
    <property type="protein sequence ID" value="RLN06788.1"/>
    <property type="molecule type" value="Genomic_DNA"/>
</dbReference>
<evidence type="ECO:0000313" key="6">
    <source>
        <dbReference type="Proteomes" id="UP000285883"/>
    </source>
</evidence>
<reference evidence="1" key="1">
    <citation type="journal article" date="2015" name="Genom Data">
        <title>Genome sequences of six Phytophthora species associated with forests in New Zealand.</title>
        <authorList>
            <person name="Studholme D.J."/>
            <person name="McDougal R.L."/>
            <person name="Sambles C."/>
            <person name="Hansen E."/>
            <person name="Hardy G."/>
            <person name="Grant M."/>
            <person name="Ganley R.J."/>
            <person name="Williams N.M."/>
        </authorList>
    </citation>
    <scope>NUCLEOTIDE SEQUENCE</scope>
    <source>
        <strain evidence="1">NZFS 2646</strain>
        <strain evidence="2">NZFS 3630</strain>
    </source>
</reference>
<name>A0A3R7K232_9STRA</name>
<evidence type="ECO:0000313" key="2">
    <source>
        <dbReference type="EMBL" id="KAG2530992.1"/>
    </source>
</evidence>
<dbReference type="Proteomes" id="UP000785171">
    <property type="component" value="Unassembled WGS sequence"/>
</dbReference>
<accession>A0A3R7K232</accession>
<evidence type="ECO:0000313" key="4">
    <source>
        <dbReference type="EMBL" id="RLN83223.1"/>
    </source>
</evidence>
<dbReference type="Proteomes" id="UP000792063">
    <property type="component" value="Unassembled WGS sequence"/>
</dbReference>
<dbReference type="AlphaFoldDB" id="A0A3R7K232"/>
<sequence>MRPGVISETELNRQRLAPGDLRMEQLMTSYERGLPSPVVMVQNIAETVDEKDLRSIFGYVLPLDVTLE</sequence>